<gene>
    <name evidence="2" type="ORF">D9757_009458</name>
</gene>
<feature type="region of interest" description="Disordered" evidence="1">
    <location>
        <begin position="133"/>
        <end position="169"/>
    </location>
</feature>
<evidence type="ECO:0000313" key="2">
    <source>
        <dbReference type="EMBL" id="KAF5376757.1"/>
    </source>
</evidence>
<dbReference type="AlphaFoldDB" id="A0A8H5H4W8"/>
<dbReference type="EMBL" id="JAACJN010000088">
    <property type="protein sequence ID" value="KAF5376757.1"/>
    <property type="molecule type" value="Genomic_DNA"/>
</dbReference>
<reference evidence="2 3" key="1">
    <citation type="journal article" date="2020" name="ISME J.">
        <title>Uncovering the hidden diversity of litter-decomposition mechanisms in mushroom-forming fungi.</title>
        <authorList>
            <person name="Floudas D."/>
            <person name="Bentzer J."/>
            <person name="Ahren D."/>
            <person name="Johansson T."/>
            <person name="Persson P."/>
            <person name="Tunlid A."/>
        </authorList>
    </citation>
    <scope>NUCLEOTIDE SEQUENCE [LARGE SCALE GENOMIC DNA]</scope>
    <source>
        <strain evidence="2 3">CBS 406.79</strain>
    </source>
</reference>
<evidence type="ECO:0000313" key="3">
    <source>
        <dbReference type="Proteomes" id="UP000518752"/>
    </source>
</evidence>
<sequence length="196" mass="22330">MTTLTIKPIEFLPTSFRQRPPTKLVGREEDRETYLWYITEDEYLRLCKLFRRDFQETGLGGTKVLGQPSPCRGCGKYAEFIDWVWTALSREVHSREFMFKALVEHRQGVEVKHDVYCSQCGLLTLSAGDDREGGKPDIYQAGPLDRSTYTSSHGAEGEKTERPRKAGASEPVTWGKWWLDNSGKCLVSAYGEKVPE</sequence>
<feature type="compositionally biased region" description="Basic and acidic residues" evidence="1">
    <location>
        <begin position="155"/>
        <end position="164"/>
    </location>
</feature>
<comment type="caution">
    <text evidence="2">The sequence shown here is derived from an EMBL/GenBank/DDBJ whole genome shotgun (WGS) entry which is preliminary data.</text>
</comment>
<evidence type="ECO:0000256" key="1">
    <source>
        <dbReference type="SAM" id="MobiDB-lite"/>
    </source>
</evidence>
<organism evidence="2 3">
    <name type="scientific">Collybiopsis confluens</name>
    <dbReference type="NCBI Taxonomy" id="2823264"/>
    <lineage>
        <taxon>Eukaryota</taxon>
        <taxon>Fungi</taxon>
        <taxon>Dikarya</taxon>
        <taxon>Basidiomycota</taxon>
        <taxon>Agaricomycotina</taxon>
        <taxon>Agaricomycetes</taxon>
        <taxon>Agaricomycetidae</taxon>
        <taxon>Agaricales</taxon>
        <taxon>Marasmiineae</taxon>
        <taxon>Omphalotaceae</taxon>
        <taxon>Collybiopsis</taxon>
    </lineage>
</organism>
<keyword evidence="3" id="KW-1185">Reference proteome</keyword>
<protein>
    <submittedName>
        <fullName evidence="2">Uncharacterized protein</fullName>
    </submittedName>
</protein>
<dbReference type="Proteomes" id="UP000518752">
    <property type="component" value="Unassembled WGS sequence"/>
</dbReference>
<name>A0A8H5H4W8_9AGAR</name>
<proteinExistence type="predicted"/>
<dbReference type="OrthoDB" id="2927810at2759"/>
<accession>A0A8H5H4W8</accession>